<organism evidence="1 2">
    <name type="scientific">Cetraspora pellucida</name>
    <dbReference type="NCBI Taxonomy" id="1433469"/>
    <lineage>
        <taxon>Eukaryota</taxon>
        <taxon>Fungi</taxon>
        <taxon>Fungi incertae sedis</taxon>
        <taxon>Mucoromycota</taxon>
        <taxon>Glomeromycotina</taxon>
        <taxon>Glomeromycetes</taxon>
        <taxon>Diversisporales</taxon>
        <taxon>Gigasporaceae</taxon>
        <taxon>Cetraspora</taxon>
    </lineage>
</organism>
<dbReference type="Proteomes" id="UP000789366">
    <property type="component" value="Unassembled WGS sequence"/>
</dbReference>
<evidence type="ECO:0000313" key="1">
    <source>
        <dbReference type="EMBL" id="CAG8519857.1"/>
    </source>
</evidence>
<name>A0ACA9LAJ3_9GLOM</name>
<evidence type="ECO:0000313" key="2">
    <source>
        <dbReference type="Proteomes" id="UP000789366"/>
    </source>
</evidence>
<sequence length="144" mass="16393">MERGMESEMKTSGYLRGTKNKKLIKAKPTPLSNKKGEADATPIFVATKNVTLTSSSRLILGMLKSFFAFNSSQPRPRPTSQEINGYQLECQTKGVLLPVLWKQKKKKPKYKQQTVPDKEARFQFGILVFAHNNDKVLKMQIFEI</sequence>
<protein>
    <submittedName>
        <fullName evidence="1">10544_t:CDS:1</fullName>
    </submittedName>
</protein>
<reference evidence="1" key="1">
    <citation type="submission" date="2021-06" db="EMBL/GenBank/DDBJ databases">
        <authorList>
            <person name="Kallberg Y."/>
            <person name="Tangrot J."/>
            <person name="Rosling A."/>
        </authorList>
    </citation>
    <scope>NUCLEOTIDE SEQUENCE</scope>
    <source>
        <strain evidence="1">28 12/20/2015</strain>
    </source>
</reference>
<proteinExistence type="predicted"/>
<keyword evidence="2" id="KW-1185">Reference proteome</keyword>
<comment type="caution">
    <text evidence="1">The sequence shown here is derived from an EMBL/GenBank/DDBJ whole genome shotgun (WGS) entry which is preliminary data.</text>
</comment>
<dbReference type="EMBL" id="CAJVPW010003161">
    <property type="protein sequence ID" value="CAG8519857.1"/>
    <property type="molecule type" value="Genomic_DNA"/>
</dbReference>
<gene>
    <name evidence="1" type="ORF">SPELUC_LOCUS3881</name>
</gene>
<accession>A0ACA9LAJ3</accession>